<dbReference type="EMBL" id="JABWRP020000002">
    <property type="protein sequence ID" value="MBV4540110.1"/>
    <property type="molecule type" value="Genomic_DNA"/>
</dbReference>
<reference evidence="1" key="2">
    <citation type="submission" date="2020-07" db="EMBL/GenBank/DDBJ databases">
        <authorList>
            <person name="Lood C."/>
            <person name="Girard L."/>
        </authorList>
    </citation>
    <scope>NUCLEOTIDE SEQUENCE</scope>
    <source>
        <strain evidence="1">RW4S2</strain>
    </source>
</reference>
<sequence>MNKDVFSILKPGNPLMTSAVEALKLYHEAMTAKLPDEEIERLRLEAESLWKAMSEYQLRVMGCPSATLQ</sequence>
<protein>
    <submittedName>
        <fullName evidence="1">Uncharacterized protein</fullName>
    </submittedName>
</protein>
<reference evidence="2" key="3">
    <citation type="submission" date="2021-06" db="EMBL/GenBank/DDBJ databases">
        <title>Updating the genus Pseudomonas: Description of 43 new species and partition of the Pseudomonas putida group.</title>
        <authorList>
            <person name="Girard L."/>
            <person name="Lood C."/>
            <person name="Vandamme P."/>
            <person name="Rokni-Zadeh H."/>
            <person name="Van Noort V."/>
            <person name="Hofte M."/>
            <person name="Lavigne R."/>
            <person name="De Mot R."/>
        </authorList>
    </citation>
    <scope>NUCLEOTIDE SEQUENCE</scope>
    <source>
        <strain evidence="2">RW4S2</strain>
    </source>
</reference>
<gene>
    <name evidence="2" type="ORF">HU738_003530</name>
    <name evidence="1" type="ORF">HU738_01365</name>
</gene>
<reference evidence="1 3" key="1">
    <citation type="journal article" date="2020" name="Microorganisms">
        <title>Reliable Identification of Environmental Pseudomonas Isolates Using the rpoD Gene.</title>
        <authorList>
            <consortium name="The Broad Institute Genome Sequencing Platform"/>
            <person name="Girard L."/>
            <person name="Lood C."/>
            <person name="Rokni-Zadeh H."/>
            <person name="van Noort V."/>
            <person name="Lavigne R."/>
            <person name="De Mot R."/>
        </authorList>
    </citation>
    <scope>NUCLEOTIDE SEQUENCE</scope>
    <source>
        <strain evidence="1 3">RW4S2</strain>
    </source>
</reference>
<proteinExistence type="predicted"/>
<dbReference type="EMBL" id="JABWRP010000001">
    <property type="protein sequence ID" value="MBC3469194.1"/>
    <property type="molecule type" value="Genomic_DNA"/>
</dbReference>
<accession>A0A923GE23</accession>
<dbReference type="AlphaFoldDB" id="A0A923GE23"/>
<dbReference type="Proteomes" id="UP000628137">
    <property type="component" value="Unassembled WGS sequence"/>
</dbReference>
<evidence type="ECO:0000313" key="1">
    <source>
        <dbReference type="EMBL" id="MBC3469194.1"/>
    </source>
</evidence>
<keyword evidence="3" id="KW-1185">Reference proteome</keyword>
<evidence type="ECO:0000313" key="3">
    <source>
        <dbReference type="Proteomes" id="UP000628137"/>
    </source>
</evidence>
<name>A0A923GE23_9PSED</name>
<comment type="caution">
    <text evidence="1">The sequence shown here is derived from an EMBL/GenBank/DDBJ whole genome shotgun (WGS) entry which is preliminary data.</text>
</comment>
<evidence type="ECO:0000313" key="2">
    <source>
        <dbReference type="EMBL" id="MBV4540110.1"/>
    </source>
</evidence>
<dbReference type="RefSeq" id="WP_186601165.1">
    <property type="nucleotide sequence ID" value="NZ_JABWRP020000002.1"/>
</dbReference>
<organism evidence="1">
    <name type="scientific">Pseudomonas vlassakiae</name>
    <dbReference type="NCBI Taxonomy" id="485888"/>
    <lineage>
        <taxon>Bacteria</taxon>
        <taxon>Pseudomonadati</taxon>
        <taxon>Pseudomonadota</taxon>
        <taxon>Gammaproteobacteria</taxon>
        <taxon>Pseudomonadales</taxon>
        <taxon>Pseudomonadaceae</taxon>
        <taxon>Pseudomonas</taxon>
    </lineage>
</organism>